<proteinExistence type="predicted"/>
<dbReference type="GeneID" id="59330222"/>
<feature type="compositionally biased region" description="Polar residues" evidence="1">
    <location>
        <begin position="188"/>
        <end position="200"/>
    </location>
</feature>
<comment type="caution">
    <text evidence="2">The sequence shown here is derived from an EMBL/GenBank/DDBJ whole genome shotgun (WGS) entry which is preliminary data.</text>
</comment>
<keyword evidence="3" id="KW-1185">Reference proteome</keyword>
<feature type="region of interest" description="Disordered" evidence="1">
    <location>
        <begin position="180"/>
        <end position="212"/>
    </location>
</feature>
<sequence>MPQVAKACMMPNITSRSGALEPVGPSVFARVQESKGASGPIHEIEILAKSLGAPNISTSGDGDPELRSACTLLIALETEKDSSRMIIDAKIETLYPLYQHSGDHVLDIRMLATLLGYVQKYCMGRDIKHLSIITMLEHPAWLTTFFTLAGFSPCECLKSDDLEKGRRVCLKLDKSIQEPAKAVEGASKPNTNGTKQNHTSAPKPANKLPSLTIKGTAPAKDLDEDEAAKWLSQNQQILSPASALAHPVLPKPGVVQTPTKSVKQSPKIGSGVASELPHTGEKRKRSETFPRDHVAEAADRSVRPREENGMREPTKQEMREEEERLNLRLQKQREALQRATDKASGKMAGSMPPASKLNPQIEDRSRKSGDMTDALLAQYSKQSPATSSVSVKKEAPKQASPPNPHLTPAVRGGSPDPSFWRSNTLPAKSLTCFYWATQGYCLKDERDCLHAHHHTGEVARPPPSYKYKAYKNGFYAPPMGLDGADDEYDPHHPGQGYKGKHGRPPGDVEHGQDQGMSIRGLDNGTKIVKEEKGAPTQPKVYQDMKLRPGDNPYDSYRPRH</sequence>
<reference evidence="2 3" key="1">
    <citation type="journal article" date="2020" name="Genomics">
        <title>Complete, high-quality genomes from long-read metagenomic sequencing of two wolf lichen thalli reveals enigmatic genome architecture.</title>
        <authorList>
            <person name="McKenzie S.K."/>
            <person name="Walston R.F."/>
            <person name="Allen J.L."/>
        </authorList>
    </citation>
    <scope>NUCLEOTIDE SEQUENCE [LARGE SCALE GENOMIC DNA]</scope>
    <source>
        <strain evidence="2">WasteWater1</strain>
    </source>
</reference>
<feature type="region of interest" description="Disordered" evidence="1">
    <location>
        <begin position="489"/>
        <end position="560"/>
    </location>
</feature>
<name>A0A8H6FB29_9LECA</name>
<dbReference type="AlphaFoldDB" id="A0A8H6FB29"/>
<protein>
    <recommendedName>
        <fullName evidence="4">C3H1-type domain-containing protein</fullName>
    </recommendedName>
</protein>
<evidence type="ECO:0008006" key="4">
    <source>
        <dbReference type="Google" id="ProtNLM"/>
    </source>
</evidence>
<feature type="compositionally biased region" description="Basic and acidic residues" evidence="1">
    <location>
        <begin position="278"/>
        <end position="344"/>
    </location>
</feature>
<gene>
    <name evidence="2" type="ORF">HO133_001808</name>
</gene>
<feature type="region of interest" description="Disordered" evidence="1">
    <location>
        <begin position="249"/>
        <end position="368"/>
    </location>
</feature>
<accession>A0A8H6FB29</accession>
<evidence type="ECO:0000256" key="1">
    <source>
        <dbReference type="SAM" id="MobiDB-lite"/>
    </source>
</evidence>
<evidence type="ECO:0000313" key="3">
    <source>
        <dbReference type="Proteomes" id="UP000593566"/>
    </source>
</evidence>
<dbReference type="RefSeq" id="XP_037151275.1">
    <property type="nucleotide sequence ID" value="XM_037292736.1"/>
</dbReference>
<dbReference type="Proteomes" id="UP000593566">
    <property type="component" value="Unassembled WGS sequence"/>
</dbReference>
<dbReference type="EMBL" id="JACCJB010000013">
    <property type="protein sequence ID" value="KAF6221840.1"/>
    <property type="molecule type" value="Genomic_DNA"/>
</dbReference>
<feature type="region of interest" description="Disordered" evidence="1">
    <location>
        <begin position="380"/>
        <end position="415"/>
    </location>
</feature>
<organism evidence="2 3">
    <name type="scientific">Letharia lupina</name>
    <dbReference type="NCBI Taxonomy" id="560253"/>
    <lineage>
        <taxon>Eukaryota</taxon>
        <taxon>Fungi</taxon>
        <taxon>Dikarya</taxon>
        <taxon>Ascomycota</taxon>
        <taxon>Pezizomycotina</taxon>
        <taxon>Lecanoromycetes</taxon>
        <taxon>OSLEUM clade</taxon>
        <taxon>Lecanoromycetidae</taxon>
        <taxon>Lecanorales</taxon>
        <taxon>Lecanorineae</taxon>
        <taxon>Parmeliaceae</taxon>
        <taxon>Letharia</taxon>
    </lineage>
</organism>
<feature type="compositionally biased region" description="Polar residues" evidence="1">
    <location>
        <begin position="380"/>
        <end position="390"/>
    </location>
</feature>
<evidence type="ECO:0000313" key="2">
    <source>
        <dbReference type="EMBL" id="KAF6221840.1"/>
    </source>
</evidence>